<dbReference type="Pfam" id="PF08030">
    <property type="entry name" value="NAD_binding_6"/>
    <property type="match status" value="1"/>
</dbReference>
<reference evidence="3" key="2">
    <citation type="submission" date="2022-01" db="EMBL/GenBank/DDBJ databases">
        <authorList>
            <person name="Yamashiro T."/>
            <person name="Shiraishi A."/>
            <person name="Satake H."/>
            <person name="Nakayama K."/>
        </authorList>
    </citation>
    <scope>NUCLEOTIDE SEQUENCE</scope>
</reference>
<evidence type="ECO:0000259" key="2">
    <source>
        <dbReference type="Pfam" id="PF08030"/>
    </source>
</evidence>
<dbReference type="PANTHER" id="PTHR11972:SF171">
    <property type="entry name" value="FERRIC-CHELATE REDUCTASE (NADH)"/>
    <property type="match status" value="1"/>
</dbReference>
<comment type="caution">
    <text evidence="3">The sequence shown here is derived from an EMBL/GenBank/DDBJ whole genome shotgun (WGS) entry which is preliminary data.</text>
</comment>
<keyword evidence="1" id="KW-0560">Oxidoreductase</keyword>
<evidence type="ECO:0000256" key="1">
    <source>
        <dbReference type="ARBA" id="ARBA00023002"/>
    </source>
</evidence>
<name>A0ABQ5DXD0_9ASTR</name>
<sequence>MALRSIKKKRPSTFHTEYVSFKILPESLTVFSRSENPIPLLAKFVKNPKQSYRRDDVKASTVQLEEGHPAIVLPEQSLASKKAGLAVSKKGLTLKELLQQTSHHNSKVRRALRYNGLRWVSLQVRELSWLQRHTFSISSSPLDGKYHVAVLIKVDLKYENLILVAGGIGISPFLAVLTDILNRIKESKPCMPRNVLIIWAVKISEKLPLLYSLDLNSLFPDFYTKLNLKIPHYFPQDGEDMSKQATIFYRSSVNLYANPEAMFFTVTLTAFGVGCKSWALWG</sequence>
<dbReference type="Gene3D" id="3.40.50.80">
    <property type="entry name" value="Nucleotide-binding domain of ferredoxin-NADP reductase (FNR) module"/>
    <property type="match status" value="1"/>
</dbReference>
<dbReference type="Proteomes" id="UP001151760">
    <property type="component" value="Unassembled WGS sequence"/>
</dbReference>
<proteinExistence type="predicted"/>
<accession>A0ABQ5DXD0</accession>
<dbReference type="InterPro" id="IPR013121">
    <property type="entry name" value="Fe_red_NAD-bd_6"/>
</dbReference>
<organism evidence="3 4">
    <name type="scientific">Tanacetum coccineum</name>
    <dbReference type="NCBI Taxonomy" id="301880"/>
    <lineage>
        <taxon>Eukaryota</taxon>
        <taxon>Viridiplantae</taxon>
        <taxon>Streptophyta</taxon>
        <taxon>Embryophyta</taxon>
        <taxon>Tracheophyta</taxon>
        <taxon>Spermatophyta</taxon>
        <taxon>Magnoliopsida</taxon>
        <taxon>eudicotyledons</taxon>
        <taxon>Gunneridae</taxon>
        <taxon>Pentapetalae</taxon>
        <taxon>asterids</taxon>
        <taxon>campanulids</taxon>
        <taxon>Asterales</taxon>
        <taxon>Asteraceae</taxon>
        <taxon>Asteroideae</taxon>
        <taxon>Anthemideae</taxon>
        <taxon>Anthemidinae</taxon>
        <taxon>Tanacetum</taxon>
    </lineage>
</organism>
<dbReference type="EMBL" id="BQNB010015741">
    <property type="protein sequence ID" value="GJT43582.1"/>
    <property type="molecule type" value="Genomic_DNA"/>
</dbReference>
<gene>
    <name evidence="3" type="ORF">Tco_0952297</name>
</gene>
<dbReference type="SUPFAM" id="SSF52343">
    <property type="entry name" value="Ferredoxin reductase-like, C-terminal NADP-linked domain"/>
    <property type="match status" value="1"/>
</dbReference>
<evidence type="ECO:0000313" key="3">
    <source>
        <dbReference type="EMBL" id="GJT43582.1"/>
    </source>
</evidence>
<evidence type="ECO:0000313" key="4">
    <source>
        <dbReference type="Proteomes" id="UP001151760"/>
    </source>
</evidence>
<dbReference type="InterPro" id="IPR039261">
    <property type="entry name" value="FNR_nucleotide-bd"/>
</dbReference>
<feature type="domain" description="Ferric reductase NAD binding" evidence="2">
    <location>
        <begin position="158"/>
        <end position="218"/>
    </location>
</feature>
<dbReference type="PANTHER" id="PTHR11972">
    <property type="entry name" value="NADPH OXIDASE"/>
    <property type="match status" value="1"/>
</dbReference>
<dbReference type="InterPro" id="IPR050369">
    <property type="entry name" value="RBOH/FRE"/>
</dbReference>
<keyword evidence="4" id="KW-1185">Reference proteome</keyword>
<protein>
    <submittedName>
        <fullName evidence="3">Ferric reduction oxidase 7, chloroplastic-like protein</fullName>
    </submittedName>
</protein>
<reference evidence="3" key="1">
    <citation type="journal article" date="2022" name="Int. J. Mol. Sci.">
        <title>Draft Genome of Tanacetum Coccineum: Genomic Comparison of Closely Related Tanacetum-Family Plants.</title>
        <authorList>
            <person name="Yamashiro T."/>
            <person name="Shiraishi A."/>
            <person name="Nakayama K."/>
            <person name="Satake H."/>
        </authorList>
    </citation>
    <scope>NUCLEOTIDE SEQUENCE</scope>
</reference>